<sequence length="1018" mass="109648">MSTDLLLLPRVAYRGKEITGPRMRTLFALLAADLRTGCSASRLVQELWWDERPEYPGKALQILVSRARSQLGAGLIASTPHGYRLALSEDQVDTSAVLLSGSASAQCLRDGDYAAALQHAESGLARWADAEAEAGDSEAVDPLSMLRAERMSTYRSLLRIRALALSRLGRYADALDILGQVFRERPQDEEVLVELLRCEAATAGPSVAITRYDAYRRSLRDELGTDPGPALQQMYHELLRGSAPVVRSGIPQEPNALLGRDDDILAVTHLMRSSRVTSIVGTGGLGKTRLAYAVSRRAEQHAVHLVPLAGVTSDDDVASAVAAALGVGDGRLTPVDLVTGIVNALGHGSALLVLDNCEHVVRGAAELVRALISMTGDLRVLTTSRARLGLSSESVYLLPELTLPASVELFNHRAKAARPTAELPLDAVQDVCGRLEGLPLAIELAAARVRIMSVPEIAVRLADRFALLRGGARDSPERHRALRAVIDWSWNLLDPPAQAAMRALSIFVGGFTADAAAHLLGTGDVLDVLTQLTDQSLLKAVDTRSGARLHMLETVREFSAVDRDADVTRRFLAWARDFGTANHDAVFGDDPVTATWLIRAEQDNLQLALRLGLDRDDGATVSAMAAVLGCLWLLESNFARLSWLTEQTQRCLSHFRPEPAHVEITRTAAVISAVNTFLMHGPRATRALVVLRRLPLGTPDTTTRAAHAMVLGPADHADTPILFWMRAGFESFLHQQHNNIDEALFAAERMLRAADTLRGPLFPAFAHSRLGELSLDADQGHRARDHLAAALPLIVQVGARSSTVRGRWALTMANLQIGAYDEAERWADEAAMPGEDDPVGLALRAEIMLGRGQVEAGLRAWRRVADRMLPGADPVMGIDTSVAEAWFIEVQGVTLVAHARHGHLGLVRDIAGTAPGLLAEVLTHRPSTVNFPSYGSLLLGIAAADIADGRPGAGMVALAERFRFSRGYQPTMSPARAREMAEQSDKAAYADAQSAYAALDSGSLVAAALTALRERISG</sequence>
<dbReference type="InterPro" id="IPR027417">
    <property type="entry name" value="P-loop_NTPase"/>
</dbReference>
<dbReference type="EMBL" id="JAAATY010000029">
    <property type="protein sequence ID" value="NRN69608.1"/>
    <property type="molecule type" value="Genomic_DNA"/>
</dbReference>
<dbReference type="Gene3D" id="1.10.10.10">
    <property type="entry name" value="Winged helix-like DNA-binding domain superfamily/Winged helix DNA-binding domain"/>
    <property type="match status" value="1"/>
</dbReference>
<organism evidence="2 3">
    <name type="scientific">Kibdelosporangium persicum</name>
    <dbReference type="NCBI Taxonomy" id="2698649"/>
    <lineage>
        <taxon>Bacteria</taxon>
        <taxon>Bacillati</taxon>
        <taxon>Actinomycetota</taxon>
        <taxon>Actinomycetes</taxon>
        <taxon>Pseudonocardiales</taxon>
        <taxon>Pseudonocardiaceae</taxon>
        <taxon>Kibdelosporangium</taxon>
    </lineage>
</organism>
<dbReference type="SUPFAM" id="SSF52540">
    <property type="entry name" value="P-loop containing nucleoside triphosphate hydrolases"/>
    <property type="match status" value="1"/>
</dbReference>
<dbReference type="PANTHER" id="PTHR47691">
    <property type="entry name" value="REGULATOR-RELATED"/>
    <property type="match status" value="1"/>
</dbReference>
<evidence type="ECO:0000313" key="2">
    <source>
        <dbReference type="EMBL" id="NRN69608.1"/>
    </source>
</evidence>
<gene>
    <name evidence="2" type="ORF">GC106_68650</name>
</gene>
<dbReference type="InterPro" id="IPR011990">
    <property type="entry name" value="TPR-like_helical_dom_sf"/>
</dbReference>
<dbReference type="SUPFAM" id="SSF48452">
    <property type="entry name" value="TPR-like"/>
    <property type="match status" value="2"/>
</dbReference>
<dbReference type="InterPro" id="IPR005158">
    <property type="entry name" value="BTAD"/>
</dbReference>
<dbReference type="InterPro" id="IPR049945">
    <property type="entry name" value="AAA_22"/>
</dbReference>
<dbReference type="Pfam" id="PF03704">
    <property type="entry name" value="BTAD"/>
    <property type="match status" value="1"/>
</dbReference>
<dbReference type="Proteomes" id="UP000763557">
    <property type="component" value="Unassembled WGS sequence"/>
</dbReference>
<dbReference type="SMART" id="SM01043">
    <property type="entry name" value="BTAD"/>
    <property type="match status" value="1"/>
</dbReference>
<dbReference type="Gene3D" id="1.25.40.10">
    <property type="entry name" value="Tetratricopeptide repeat domain"/>
    <property type="match status" value="2"/>
</dbReference>
<dbReference type="PANTHER" id="PTHR47691:SF3">
    <property type="entry name" value="HTH-TYPE TRANSCRIPTIONAL REGULATOR RV0890C-RELATED"/>
    <property type="match status" value="1"/>
</dbReference>
<name>A0ABX2FE06_9PSEU</name>
<accession>A0ABX2FE06</accession>
<dbReference type="PRINTS" id="PR00364">
    <property type="entry name" value="DISEASERSIST"/>
</dbReference>
<dbReference type="Pfam" id="PF13401">
    <property type="entry name" value="AAA_22"/>
    <property type="match status" value="1"/>
</dbReference>
<dbReference type="RefSeq" id="WP_173139981.1">
    <property type="nucleotide sequence ID" value="NZ_CBCSGW010000024.1"/>
</dbReference>
<comment type="caution">
    <text evidence="2">The sequence shown here is derived from an EMBL/GenBank/DDBJ whole genome shotgun (WGS) entry which is preliminary data.</text>
</comment>
<keyword evidence="3" id="KW-1185">Reference proteome</keyword>
<reference evidence="2 3" key="1">
    <citation type="submission" date="2020-01" db="EMBL/GenBank/DDBJ databases">
        <title>Kibdelosporangium persica a novel Actinomycetes from a hot desert in Iran.</title>
        <authorList>
            <person name="Safaei N."/>
            <person name="Zaburannyi N."/>
            <person name="Mueller R."/>
            <person name="Wink J."/>
        </authorList>
    </citation>
    <scope>NUCLEOTIDE SEQUENCE [LARGE SCALE GENOMIC DNA]</scope>
    <source>
        <strain evidence="2 3">4NS15</strain>
    </source>
</reference>
<evidence type="ECO:0000313" key="3">
    <source>
        <dbReference type="Proteomes" id="UP000763557"/>
    </source>
</evidence>
<protein>
    <submittedName>
        <fullName evidence="2">Signal transduction response regulator</fullName>
    </submittedName>
</protein>
<dbReference type="InterPro" id="IPR036388">
    <property type="entry name" value="WH-like_DNA-bd_sf"/>
</dbReference>
<proteinExistence type="predicted"/>
<feature type="domain" description="Bacterial transcriptional activator" evidence="1">
    <location>
        <begin position="92"/>
        <end position="239"/>
    </location>
</feature>
<evidence type="ECO:0000259" key="1">
    <source>
        <dbReference type="SMART" id="SM01043"/>
    </source>
</evidence>